<organism evidence="3 4">
    <name type="scientific">Terrihabitans rhizophilus</name>
    <dbReference type="NCBI Taxonomy" id="3092662"/>
    <lineage>
        <taxon>Bacteria</taxon>
        <taxon>Pseudomonadati</taxon>
        <taxon>Pseudomonadota</taxon>
        <taxon>Alphaproteobacteria</taxon>
        <taxon>Hyphomicrobiales</taxon>
        <taxon>Terrihabitans</taxon>
    </lineage>
</organism>
<dbReference type="RefSeq" id="WP_319844169.1">
    <property type="nucleotide sequence ID" value="NZ_JAXAFJ010000004.1"/>
</dbReference>
<evidence type="ECO:0000313" key="3">
    <source>
        <dbReference type="EMBL" id="MDX6806040.1"/>
    </source>
</evidence>
<dbReference type="Pfam" id="PF06904">
    <property type="entry name" value="Extensin-like_C"/>
    <property type="match status" value="1"/>
</dbReference>
<comment type="caution">
    <text evidence="3">The sequence shown here is derived from an EMBL/GenBank/DDBJ whole genome shotgun (WGS) entry which is preliminary data.</text>
</comment>
<dbReference type="InterPro" id="IPR009683">
    <property type="entry name" value="Extensin-like_C"/>
</dbReference>
<name>A0ABU4RQX5_9HYPH</name>
<reference evidence="3 4" key="1">
    <citation type="submission" date="2023-11" db="EMBL/GenBank/DDBJ databases">
        <authorList>
            <person name="Bao R."/>
        </authorList>
    </citation>
    <scope>NUCLEOTIDE SEQUENCE [LARGE SCALE GENOMIC DNA]</scope>
    <source>
        <strain evidence="3 4">PJ23</strain>
    </source>
</reference>
<evidence type="ECO:0000313" key="4">
    <source>
        <dbReference type="Proteomes" id="UP001274321"/>
    </source>
</evidence>
<accession>A0ABU4RQX5</accession>
<evidence type="ECO:0000259" key="2">
    <source>
        <dbReference type="Pfam" id="PF06904"/>
    </source>
</evidence>
<sequence length="237" mass="25134">MTGAGSTKRARTPVAGRLIARVLLALLAVGFTGFAAVERYAPLDPSAKPHLFTGLQLSLMRLAPGRCTAALGRAAGVSFTPAPRPMQDGCGYPDGVRLRSDAVNYGGPVLLRCPAAVALVMWERNVLQPAAQEAFGRPATAVQTFGTYACRNIYHRTNARRSQHALANAVDVAGVTVAGGQTISVLRDWKDDGAKGILLRRMRNGACGLFGTVLSPDYNAAHADHLHLDMAAWSVCR</sequence>
<dbReference type="EMBL" id="JAXAFJ010000004">
    <property type="protein sequence ID" value="MDX6806040.1"/>
    <property type="molecule type" value="Genomic_DNA"/>
</dbReference>
<feature type="domain" description="Extensin-like C-terminal" evidence="2">
    <location>
        <begin position="67"/>
        <end position="237"/>
    </location>
</feature>
<keyword evidence="4" id="KW-1185">Reference proteome</keyword>
<gene>
    <name evidence="3" type="ORF">SCD90_08185</name>
</gene>
<feature type="transmembrane region" description="Helical" evidence="1">
    <location>
        <begin position="18"/>
        <end position="37"/>
    </location>
</feature>
<evidence type="ECO:0000256" key="1">
    <source>
        <dbReference type="SAM" id="Phobius"/>
    </source>
</evidence>
<protein>
    <submittedName>
        <fullName evidence="3">Extensin family protein</fullName>
    </submittedName>
</protein>
<keyword evidence="1" id="KW-0472">Membrane</keyword>
<proteinExistence type="predicted"/>
<keyword evidence="1" id="KW-0812">Transmembrane</keyword>
<keyword evidence="1" id="KW-1133">Transmembrane helix</keyword>
<dbReference type="Proteomes" id="UP001274321">
    <property type="component" value="Unassembled WGS sequence"/>
</dbReference>